<evidence type="ECO:0000256" key="6">
    <source>
        <dbReference type="NCBIfam" id="TIGR01798"/>
    </source>
</evidence>
<dbReference type="EMBL" id="JAJAWG010000001">
    <property type="protein sequence ID" value="MCB5195088.1"/>
    <property type="molecule type" value="Genomic_DNA"/>
</dbReference>
<dbReference type="RefSeq" id="WP_226762895.1">
    <property type="nucleotide sequence ID" value="NZ_JAJAWG010000001.1"/>
</dbReference>
<evidence type="ECO:0000256" key="9">
    <source>
        <dbReference type="RuleBase" id="RU003406"/>
    </source>
</evidence>
<sequence length="428" mass="47927">MDKKVTLTYNDGQSTLDFPVLPSTLGPDVVDIRKFSQTGMFTFDPGFLATSSCESKITFIDGDLGQLYYRGYPIEQLAEDSDYLEVCYLLINGELPTAAEKTVFEKTVMSHTMIHDQLTRFFNGFRRDAHPMAMMVGVVGALSAFYQDSLDINNEEHRKVAMFRLISKIPTVAAMCYRYNQGLPFVYPRNDLSYTANFMHMMFSTPCEPYVPNPVLVRALDVIFTLHADHEQNASTSTVRLAGSSGANPFACIAAGIACLWGPSHGGANEAVLVMLDEIGSVENVPAFMDGVKAKTHKLMGFGHRVYKNTDPRANVMRRICHEVLAEMGLQDDPKFKLAMELEKIALEDPYFIERKLYPNVDFYSGIVQSALGIPVPMFTVIFALARTVGWISHWNEMISDPGMKIGRPRQQYTGAEKRDFVPIDQRG</sequence>
<dbReference type="GO" id="GO:0036440">
    <property type="term" value="F:citrate synthase activity"/>
    <property type="evidence" value="ECO:0007669"/>
    <property type="project" value="UniProtKB-EC"/>
</dbReference>
<dbReference type="InterPro" id="IPR019810">
    <property type="entry name" value="Citrate_synthase_AS"/>
</dbReference>
<proteinExistence type="inferred from homology"/>
<dbReference type="SUPFAM" id="SSF48256">
    <property type="entry name" value="Citrate synthase"/>
    <property type="match status" value="1"/>
</dbReference>
<evidence type="ECO:0000256" key="1">
    <source>
        <dbReference type="ARBA" id="ARBA00004751"/>
    </source>
</evidence>
<dbReference type="InterPro" id="IPR036969">
    <property type="entry name" value="Citrate_synthase_sf"/>
</dbReference>
<keyword evidence="4 7" id="KW-0808">Transferase</keyword>
<dbReference type="InterPro" id="IPR002020">
    <property type="entry name" value="Citrate_synthase"/>
</dbReference>
<protein>
    <recommendedName>
        <fullName evidence="6 7">Citrate synthase</fullName>
    </recommendedName>
</protein>
<dbReference type="PROSITE" id="PS00480">
    <property type="entry name" value="CITRATE_SYNTHASE"/>
    <property type="match status" value="1"/>
</dbReference>
<dbReference type="PANTHER" id="PTHR42871:SF1">
    <property type="entry name" value="CITRATE SYNTHASE"/>
    <property type="match status" value="1"/>
</dbReference>
<evidence type="ECO:0000256" key="8">
    <source>
        <dbReference type="RuleBase" id="RU003370"/>
    </source>
</evidence>
<evidence type="ECO:0000256" key="5">
    <source>
        <dbReference type="ARBA" id="ARBA00049288"/>
    </source>
</evidence>
<dbReference type="Gene3D" id="2.20.28.60">
    <property type="match status" value="1"/>
</dbReference>
<keyword evidence="11" id="KW-1185">Reference proteome</keyword>
<dbReference type="Gene3D" id="1.10.230.10">
    <property type="entry name" value="Cytochrome P450-Terp, domain 2"/>
    <property type="match status" value="1"/>
</dbReference>
<dbReference type="CDD" id="cd06114">
    <property type="entry name" value="EcCS_like"/>
    <property type="match status" value="1"/>
</dbReference>
<comment type="similarity">
    <text evidence="2 7 9">Belongs to the citrate synthase family.</text>
</comment>
<dbReference type="NCBIfam" id="NF004126">
    <property type="entry name" value="PRK05614.1"/>
    <property type="match status" value="1"/>
</dbReference>
<dbReference type="Gene3D" id="1.10.580.10">
    <property type="entry name" value="Citrate Synthase, domain 1"/>
    <property type="match status" value="1"/>
</dbReference>
<dbReference type="PANTHER" id="PTHR42871">
    <property type="entry name" value="CITRATE SYNTHASE"/>
    <property type="match status" value="1"/>
</dbReference>
<dbReference type="PRINTS" id="PR00143">
    <property type="entry name" value="CITRTSNTHASE"/>
</dbReference>
<dbReference type="Pfam" id="PF00285">
    <property type="entry name" value="Citrate_synt"/>
    <property type="match status" value="1"/>
</dbReference>
<dbReference type="InterPro" id="IPR010953">
    <property type="entry name" value="Citrate_synthase_typ-I"/>
</dbReference>
<comment type="catalytic activity">
    <reaction evidence="5 8">
        <text>oxaloacetate + acetyl-CoA + H2O = citrate + CoA + H(+)</text>
        <dbReference type="Rhea" id="RHEA:16845"/>
        <dbReference type="ChEBI" id="CHEBI:15377"/>
        <dbReference type="ChEBI" id="CHEBI:15378"/>
        <dbReference type="ChEBI" id="CHEBI:16452"/>
        <dbReference type="ChEBI" id="CHEBI:16947"/>
        <dbReference type="ChEBI" id="CHEBI:57287"/>
        <dbReference type="ChEBI" id="CHEBI:57288"/>
        <dbReference type="EC" id="2.3.3.16"/>
    </reaction>
</comment>
<evidence type="ECO:0000256" key="2">
    <source>
        <dbReference type="ARBA" id="ARBA00010566"/>
    </source>
</evidence>
<keyword evidence="3 8" id="KW-0816">Tricarboxylic acid cycle</keyword>
<comment type="pathway">
    <text evidence="1 8">Carbohydrate metabolism; tricarboxylic acid cycle; isocitrate from oxaloacetate: step 1/2.</text>
</comment>
<evidence type="ECO:0000313" key="10">
    <source>
        <dbReference type="EMBL" id="MCB5195088.1"/>
    </source>
</evidence>
<keyword evidence="10" id="KW-0012">Acyltransferase</keyword>
<dbReference type="InterPro" id="IPR016143">
    <property type="entry name" value="Citrate_synth-like_sm_a-sub"/>
</dbReference>
<comment type="caution">
    <text evidence="10">The sequence shown here is derived from an EMBL/GenBank/DDBJ whole genome shotgun (WGS) entry which is preliminary data.</text>
</comment>
<evidence type="ECO:0000313" key="11">
    <source>
        <dbReference type="Proteomes" id="UP001198034"/>
    </source>
</evidence>
<evidence type="ECO:0000256" key="7">
    <source>
        <dbReference type="PIRNR" id="PIRNR001369"/>
    </source>
</evidence>
<dbReference type="Proteomes" id="UP001198034">
    <property type="component" value="Unassembled WGS sequence"/>
</dbReference>
<dbReference type="InterPro" id="IPR024176">
    <property type="entry name" value="Citrate_synthase_bac-typ"/>
</dbReference>
<evidence type="ECO:0000256" key="3">
    <source>
        <dbReference type="ARBA" id="ARBA00022532"/>
    </source>
</evidence>
<dbReference type="InterPro" id="IPR016142">
    <property type="entry name" value="Citrate_synth-like_lrg_a-sub"/>
</dbReference>
<reference evidence="10 11" key="1">
    <citation type="submission" date="2021-10" db="EMBL/GenBank/DDBJ databases">
        <authorList>
            <person name="Chen M."/>
        </authorList>
    </citation>
    <scope>NUCLEOTIDE SEQUENCE [LARGE SCALE GENOMIC DNA]</scope>
    <source>
        <strain evidence="10 11">H3-26</strain>
    </source>
</reference>
<gene>
    <name evidence="10" type="primary">gltA</name>
    <name evidence="10" type="ORF">LG219_02125</name>
</gene>
<evidence type="ECO:0000256" key="4">
    <source>
        <dbReference type="ARBA" id="ARBA00022679"/>
    </source>
</evidence>
<dbReference type="NCBIfam" id="TIGR01798">
    <property type="entry name" value="cit_synth_I"/>
    <property type="match status" value="1"/>
</dbReference>
<accession>A0ABS8BHA5</accession>
<name>A0ABS8BHA5_9NEIS</name>
<organism evidence="10 11">
    <name type="scientific">Deefgea salmonis</name>
    <dbReference type="NCBI Taxonomy" id="2875502"/>
    <lineage>
        <taxon>Bacteria</taxon>
        <taxon>Pseudomonadati</taxon>
        <taxon>Pseudomonadota</taxon>
        <taxon>Betaproteobacteria</taxon>
        <taxon>Neisseriales</taxon>
        <taxon>Chitinibacteraceae</taxon>
        <taxon>Deefgea</taxon>
    </lineage>
</organism>
<dbReference type="PIRSF" id="PIRSF001369">
    <property type="entry name" value="Citrate_synth"/>
    <property type="match status" value="1"/>
</dbReference>